<keyword evidence="3" id="KW-1185">Reference proteome</keyword>
<dbReference type="CDD" id="cd06664">
    <property type="entry name" value="IscU_like"/>
    <property type="match status" value="1"/>
</dbReference>
<dbReference type="AlphaFoldDB" id="A0A832UZQ7"/>
<dbReference type="PANTHER" id="PTHR10093">
    <property type="entry name" value="IRON-SULFUR CLUSTER ASSEMBLY ENZYME NIFU HOMOLOG"/>
    <property type="match status" value="1"/>
</dbReference>
<evidence type="ECO:0000313" key="3">
    <source>
        <dbReference type="Proteomes" id="UP000604391"/>
    </source>
</evidence>
<dbReference type="GO" id="GO:0005506">
    <property type="term" value="F:iron ion binding"/>
    <property type="evidence" value="ECO:0007669"/>
    <property type="project" value="InterPro"/>
</dbReference>
<dbReference type="Proteomes" id="UP000604391">
    <property type="component" value="Unassembled WGS sequence"/>
</dbReference>
<sequence>MEHYKNPRNYGRLENADITFTGENPLCGDKLVYTLKIDNKILTDIMFEGKGCAISLAASSMLTEKIKNLAVEEIKALERSDILDMLKISIGPVRTKCAILGLVTVKCALDSSKAEGSIEVKE</sequence>
<dbReference type="EMBL" id="DVAD01000014">
    <property type="protein sequence ID" value="HIJ99667.1"/>
    <property type="molecule type" value="Genomic_DNA"/>
</dbReference>
<reference evidence="2 3" key="1">
    <citation type="journal article" name="Nat. Commun.">
        <title>Undinarchaeota illuminate DPANN phylogeny and the impact of gene transfer on archaeal evolution.</title>
        <authorList>
            <person name="Dombrowski N."/>
            <person name="Williams T.A."/>
            <person name="Sun J."/>
            <person name="Woodcroft B.J."/>
            <person name="Lee J.H."/>
            <person name="Minh B.Q."/>
            <person name="Rinke C."/>
            <person name="Spang A."/>
        </authorList>
    </citation>
    <scope>NUCLEOTIDE SEQUENCE [LARGE SCALE GENOMIC DNA]</scope>
    <source>
        <strain evidence="2">MAG_bin17</strain>
    </source>
</reference>
<feature type="domain" description="NIF system FeS cluster assembly NifU N-terminal" evidence="1">
    <location>
        <begin position="1"/>
        <end position="110"/>
    </location>
</feature>
<gene>
    <name evidence="2" type="ORF">H1011_02485</name>
</gene>
<organism evidence="2 3">
    <name type="scientific">Candidatus Undinarchaeum marinum</name>
    <dbReference type="NCBI Taxonomy" id="2756141"/>
    <lineage>
        <taxon>Archaea</taxon>
        <taxon>Candidatus Undinarchaeota</taxon>
        <taxon>Candidatus Undinarchaeia</taxon>
        <taxon>Candidatus Undinarchaeales</taxon>
        <taxon>Candidatus Undinarchaeaceae</taxon>
        <taxon>Candidatus Undinarchaeum</taxon>
    </lineage>
</organism>
<dbReference type="Pfam" id="PF01592">
    <property type="entry name" value="NifU_N"/>
    <property type="match status" value="1"/>
</dbReference>
<dbReference type="GO" id="GO:0016226">
    <property type="term" value="P:iron-sulfur cluster assembly"/>
    <property type="evidence" value="ECO:0007669"/>
    <property type="project" value="InterPro"/>
</dbReference>
<dbReference type="Gene3D" id="3.90.1010.10">
    <property type="match status" value="1"/>
</dbReference>
<dbReference type="InterPro" id="IPR002871">
    <property type="entry name" value="NIF_FeS_clus_asmbl_NifU_N"/>
</dbReference>
<evidence type="ECO:0000313" key="2">
    <source>
        <dbReference type="EMBL" id="HIJ99667.1"/>
    </source>
</evidence>
<evidence type="ECO:0000259" key="1">
    <source>
        <dbReference type="Pfam" id="PF01592"/>
    </source>
</evidence>
<comment type="caution">
    <text evidence="2">The sequence shown here is derived from an EMBL/GenBank/DDBJ whole genome shotgun (WGS) entry which is preliminary data.</text>
</comment>
<accession>A0A832UZQ7</accession>
<dbReference type="SUPFAM" id="SSF82649">
    <property type="entry name" value="SufE/NifU"/>
    <property type="match status" value="1"/>
</dbReference>
<protein>
    <submittedName>
        <fullName evidence="2">Iron-sulfur cluster assembly scaffold protein</fullName>
    </submittedName>
</protein>
<dbReference type="GO" id="GO:0051536">
    <property type="term" value="F:iron-sulfur cluster binding"/>
    <property type="evidence" value="ECO:0007669"/>
    <property type="project" value="InterPro"/>
</dbReference>
<proteinExistence type="predicted"/>
<name>A0A832UZQ7_9ARCH</name>